<accession>A0ABN8L2F2</accession>
<evidence type="ECO:0000256" key="3">
    <source>
        <dbReference type="SAM" id="Coils"/>
    </source>
</evidence>
<gene>
    <name evidence="5" type="ORF">CHILSU_LOCUS2951</name>
</gene>
<evidence type="ECO:0000256" key="2">
    <source>
        <dbReference type="ARBA" id="ARBA00023054"/>
    </source>
</evidence>
<dbReference type="Pfam" id="PF09789">
    <property type="entry name" value="CC149"/>
    <property type="match status" value="1"/>
</dbReference>
<protein>
    <recommendedName>
        <fullName evidence="7">Coiled-coil domain-containing protein 149</fullName>
    </recommendedName>
</protein>
<comment type="similarity">
    <text evidence="1">Belongs to the CCDC149 family.</text>
</comment>
<dbReference type="PANTHER" id="PTHR21682:SF2">
    <property type="entry name" value="COILED-COIL DOMAIN-CONTAINING PROTEIN 149"/>
    <property type="match status" value="1"/>
</dbReference>
<proteinExistence type="inferred from homology"/>
<evidence type="ECO:0008006" key="7">
    <source>
        <dbReference type="Google" id="ProtNLM"/>
    </source>
</evidence>
<evidence type="ECO:0000313" key="6">
    <source>
        <dbReference type="Proteomes" id="UP001153292"/>
    </source>
</evidence>
<organism evidence="5 6">
    <name type="scientific">Chilo suppressalis</name>
    <name type="common">Asiatic rice borer moth</name>
    <dbReference type="NCBI Taxonomy" id="168631"/>
    <lineage>
        <taxon>Eukaryota</taxon>
        <taxon>Metazoa</taxon>
        <taxon>Ecdysozoa</taxon>
        <taxon>Arthropoda</taxon>
        <taxon>Hexapoda</taxon>
        <taxon>Insecta</taxon>
        <taxon>Pterygota</taxon>
        <taxon>Neoptera</taxon>
        <taxon>Endopterygota</taxon>
        <taxon>Lepidoptera</taxon>
        <taxon>Glossata</taxon>
        <taxon>Ditrysia</taxon>
        <taxon>Pyraloidea</taxon>
        <taxon>Crambidae</taxon>
        <taxon>Crambinae</taxon>
        <taxon>Chilo</taxon>
    </lineage>
</organism>
<feature type="region of interest" description="Disordered" evidence="4">
    <location>
        <begin position="374"/>
        <end position="418"/>
    </location>
</feature>
<feature type="compositionally biased region" description="Basic and acidic residues" evidence="4">
    <location>
        <begin position="375"/>
        <end position="416"/>
    </location>
</feature>
<dbReference type="EMBL" id="OU963908">
    <property type="protein sequence ID" value="CAH2982538.1"/>
    <property type="molecule type" value="Genomic_DNA"/>
</dbReference>
<name>A0ABN8L2F2_CHISP</name>
<reference evidence="5" key="1">
    <citation type="submission" date="2021-12" db="EMBL/GenBank/DDBJ databases">
        <authorList>
            <person name="King R."/>
        </authorList>
    </citation>
    <scope>NUCLEOTIDE SEQUENCE</scope>
</reference>
<feature type="coiled-coil region" evidence="3">
    <location>
        <begin position="93"/>
        <end position="201"/>
    </location>
</feature>
<dbReference type="Proteomes" id="UP001153292">
    <property type="component" value="Chromosome 15"/>
</dbReference>
<sequence>MFTKSSNNKVKFQDQQLDDYLLENSVLKSKLQSKIDALLIMSKELDKSSMERDRYKVLVEQLKYKKPTILNQNTSSSIYKFTPTNTVSSGDMLAKTRDQNNTLKLEVETLRSKLEEATGDIVALRKQLQRKTFTCENNPESRESTLGYSNKNFEESIEELEKIQKKYQQIQLDYRATLDEKEELISDRDYYKNKVQRLNQQISYILTNRIKLQSDKEIDPPKPIVDIDALVTENKYLHERITQLQVEKEIIKRTLTKYKTLLDNRNSNEAMNLKKGFMDVMTQKQVREFLDVNSKTGFKRSSAPELKSVCLGLFEALNDKSIALQHQRKTNQILANRITELEKTLESWCNGQKYIPVFPSQILLEEFLPDMGSIKSDETKEKDSRSYKENLKNEFDSEDDIINKDDSNGDVERSYDDGGDFQSCVTKTVLPLELEELVKEALAEMKSVS</sequence>
<dbReference type="PANTHER" id="PTHR21682">
    <property type="entry name" value="COILED-COIL DOMAIN-CONTAINING PROTEIN 149"/>
    <property type="match status" value="1"/>
</dbReference>
<evidence type="ECO:0000313" key="5">
    <source>
        <dbReference type="EMBL" id="CAH2982538.1"/>
    </source>
</evidence>
<keyword evidence="2 3" id="KW-0175">Coiled coil</keyword>
<evidence type="ECO:0000256" key="4">
    <source>
        <dbReference type="SAM" id="MobiDB-lite"/>
    </source>
</evidence>
<evidence type="ECO:0000256" key="1">
    <source>
        <dbReference type="ARBA" id="ARBA00005872"/>
    </source>
</evidence>
<dbReference type="InterPro" id="IPR019179">
    <property type="entry name" value="CC149"/>
</dbReference>
<keyword evidence="6" id="KW-1185">Reference proteome</keyword>